<dbReference type="SMART" id="SM00850">
    <property type="entry name" value="LytTR"/>
    <property type="match status" value="1"/>
</dbReference>
<protein>
    <submittedName>
        <fullName evidence="2">LytTR family transcriptional regulator</fullName>
    </submittedName>
</protein>
<accession>A0A2S0M6G2</accession>
<evidence type="ECO:0000313" key="5">
    <source>
        <dbReference type="Proteomes" id="UP000536773"/>
    </source>
</evidence>
<evidence type="ECO:0000259" key="1">
    <source>
        <dbReference type="SMART" id="SM00850"/>
    </source>
</evidence>
<evidence type="ECO:0000313" key="2">
    <source>
        <dbReference type="EMBL" id="AVO27023.1"/>
    </source>
</evidence>
<dbReference type="EMBL" id="CP027569">
    <property type="protein sequence ID" value="AVO27023.1"/>
    <property type="molecule type" value="Genomic_DNA"/>
</dbReference>
<dbReference type="AlphaFoldDB" id="A0A2S0M6G2"/>
<feature type="domain" description="HTH LytTR-type" evidence="1">
    <location>
        <begin position="46"/>
        <end position="141"/>
    </location>
</feature>
<dbReference type="InterPro" id="IPR007492">
    <property type="entry name" value="LytTR_DNA-bd_dom"/>
</dbReference>
<gene>
    <name evidence="2" type="ORF">C6Y28_05055</name>
    <name evidence="3" type="ORF">HG933_05805</name>
</gene>
<reference evidence="3 5" key="2">
    <citation type="submission" date="2020-04" db="EMBL/GenBank/DDBJ databases">
        <authorList>
            <person name="Hitch T.C.A."/>
            <person name="Wylensek D."/>
            <person name="Clavel T."/>
        </authorList>
    </citation>
    <scope>NUCLEOTIDE SEQUENCE [LARGE SCALE GENOMIC DNA]</scope>
    <source>
        <strain evidence="3 5">WCA-386-APC-2A</strain>
    </source>
</reference>
<dbReference type="GO" id="GO:0003677">
    <property type="term" value="F:DNA binding"/>
    <property type="evidence" value="ECO:0007669"/>
    <property type="project" value="InterPro"/>
</dbReference>
<sequence>MCISGRVEYLIRKLRYNKIANTSASLSRTERRYPMRKKVIFRLVGGGIQVEEINHILFVESNGHVQQVHTVDGSMLETRQSLLAMLQTFETLAPGQFVSPGKGYIVNQSAIHIIKSEYIEVKGHKIPLAKRKYRQFQEDYFKFIFSKDA</sequence>
<dbReference type="EMBL" id="JABBJH010000006">
    <property type="protein sequence ID" value="NMK38892.1"/>
    <property type="molecule type" value="Genomic_DNA"/>
</dbReference>
<dbReference type="Pfam" id="PF04397">
    <property type="entry name" value="LytTR"/>
    <property type="match status" value="1"/>
</dbReference>
<dbReference type="Proteomes" id="UP000536773">
    <property type="component" value="Unassembled WGS sequence"/>
</dbReference>
<reference evidence="2 4" key="1">
    <citation type="journal article" date="2018" name="Genome Announc.">
        <title>Complete genomes of two Megasphaera elsdenii strains, NCIMB 702410 and ATCC 25940.</title>
        <authorList>
            <person name="Hatmaker E.A."/>
            <person name="O'Dell K."/>
            <person name="Riley L.A."/>
            <person name="Klingeman D.M."/>
            <person name="Guss A.M."/>
        </authorList>
    </citation>
    <scope>NUCLEOTIDE SEQUENCE [LARGE SCALE GENOMIC DNA]</scope>
    <source>
        <strain evidence="2 4">NCIMB702410</strain>
    </source>
</reference>
<proteinExistence type="predicted"/>
<name>A0A2S0M6G2_MEGEL</name>
<dbReference type="Gene3D" id="2.40.50.1020">
    <property type="entry name" value="LytTr DNA-binding domain"/>
    <property type="match status" value="1"/>
</dbReference>
<evidence type="ECO:0000313" key="3">
    <source>
        <dbReference type="EMBL" id="NMK38892.1"/>
    </source>
</evidence>
<dbReference type="OrthoDB" id="9779387at2"/>
<dbReference type="Proteomes" id="UP000238358">
    <property type="component" value="Chromosome"/>
</dbReference>
<evidence type="ECO:0000313" key="4">
    <source>
        <dbReference type="Proteomes" id="UP000238358"/>
    </source>
</evidence>
<organism evidence="2 4">
    <name type="scientific">Megasphaera elsdenii</name>
    <dbReference type="NCBI Taxonomy" id="907"/>
    <lineage>
        <taxon>Bacteria</taxon>
        <taxon>Bacillati</taxon>
        <taxon>Bacillota</taxon>
        <taxon>Negativicutes</taxon>
        <taxon>Veillonellales</taxon>
        <taxon>Veillonellaceae</taxon>
        <taxon>Megasphaera</taxon>
    </lineage>
</organism>